<dbReference type="GO" id="GO:0046872">
    <property type="term" value="F:metal ion binding"/>
    <property type="evidence" value="ECO:0007669"/>
    <property type="project" value="UniProtKB-KW"/>
</dbReference>
<evidence type="ECO:0000256" key="1">
    <source>
        <dbReference type="ARBA" id="ARBA00022617"/>
    </source>
</evidence>
<dbReference type="GO" id="GO:0003700">
    <property type="term" value="F:DNA-binding transcription factor activity"/>
    <property type="evidence" value="ECO:0007669"/>
    <property type="project" value="InterPro"/>
</dbReference>
<keyword evidence="1 4" id="KW-0349">Heme</keyword>
<name>A0A1I5I168_9BACT</name>
<keyword evidence="5" id="KW-1133">Transmembrane helix</keyword>
<dbReference type="InterPro" id="IPR036909">
    <property type="entry name" value="Cyt_c-like_dom_sf"/>
</dbReference>
<dbReference type="PANTHER" id="PTHR35008:SF8">
    <property type="entry name" value="ALCOHOL DEHYDROGENASE CYTOCHROME C SUBUNIT"/>
    <property type="match status" value="1"/>
</dbReference>
<dbReference type="AlphaFoldDB" id="A0A1I5I168"/>
<accession>A0A1I5I168</accession>
<keyword evidence="2 4" id="KW-0479">Metal-binding</keyword>
<protein>
    <submittedName>
        <fullName evidence="8">Cytochrome c</fullName>
    </submittedName>
</protein>
<keyword evidence="3 4" id="KW-0408">Iron</keyword>
<feature type="domain" description="T-box" evidence="6">
    <location>
        <begin position="125"/>
        <end position="156"/>
    </location>
</feature>
<feature type="transmembrane region" description="Helical" evidence="5">
    <location>
        <begin position="7"/>
        <end position="26"/>
    </location>
</feature>
<dbReference type="InterPro" id="IPR046360">
    <property type="entry name" value="T-box_DNA-bd"/>
</dbReference>
<dbReference type="GO" id="GO:0009055">
    <property type="term" value="F:electron transfer activity"/>
    <property type="evidence" value="ECO:0007669"/>
    <property type="project" value="InterPro"/>
</dbReference>
<dbReference type="Pfam" id="PF00034">
    <property type="entry name" value="Cytochrom_C"/>
    <property type="match status" value="1"/>
</dbReference>
<dbReference type="STRING" id="226506.SAMN04488519_10811"/>
<evidence type="ECO:0000256" key="3">
    <source>
        <dbReference type="ARBA" id="ARBA00023004"/>
    </source>
</evidence>
<keyword evidence="5" id="KW-0812">Transmembrane</keyword>
<sequence length="328" mass="36491">MNKLFKVLGWMLGAIVLLLLCVFAYLNIVFPKVSPAEDLKIEYTADRIERGAYLANHVAVCMDCHSQRDFSLFSGPPAPGTLGKGGDRFDHGMGFPGVFYAKNITPFGISDYSDGELYRLITTGVTNDGRAMFPLMPYKYYGKMDPEDIYDIIAYIRSLPSVESNVPDSKADFPVSLILNTLPKDPEPMKKPNPADQVAYGKYLVNASGCIECHTQADPQGMIIQEVAFEGGRDFPFPDGSKVTSSNITPDPETGIGNWDEATFVQRFKQYTDSAYVIPQVPQGEFNTIMPWTMYAGMTEQDLKAIYAYLKTLEPKRNQVIRFTASAN</sequence>
<evidence type="ECO:0000256" key="2">
    <source>
        <dbReference type="ARBA" id="ARBA00022723"/>
    </source>
</evidence>
<keyword evidence="9" id="KW-1185">Reference proteome</keyword>
<dbReference type="InterPro" id="IPR051459">
    <property type="entry name" value="Cytochrome_c-type_DH"/>
</dbReference>
<dbReference type="PROSITE" id="PS50252">
    <property type="entry name" value="TBOX_3"/>
    <property type="match status" value="1"/>
</dbReference>
<evidence type="ECO:0000259" key="7">
    <source>
        <dbReference type="PROSITE" id="PS51007"/>
    </source>
</evidence>
<evidence type="ECO:0000313" key="9">
    <source>
        <dbReference type="Proteomes" id="UP000199564"/>
    </source>
</evidence>
<reference evidence="9" key="1">
    <citation type="submission" date="2016-10" db="EMBL/GenBank/DDBJ databases">
        <authorList>
            <person name="Varghese N."/>
            <person name="Submissions S."/>
        </authorList>
    </citation>
    <scope>NUCLEOTIDE SEQUENCE [LARGE SCALE GENOMIC DNA]</scope>
    <source>
        <strain evidence="9">DSM 15282</strain>
    </source>
</reference>
<gene>
    <name evidence="8" type="ORF">SAMN04488519_10811</name>
</gene>
<keyword evidence="5" id="KW-0472">Membrane</keyword>
<feature type="domain" description="Cytochrome c" evidence="7">
    <location>
        <begin position="196"/>
        <end position="314"/>
    </location>
</feature>
<dbReference type="PANTHER" id="PTHR35008">
    <property type="entry name" value="BLL4482 PROTEIN-RELATED"/>
    <property type="match status" value="1"/>
</dbReference>
<dbReference type="EMBL" id="FOVW01000008">
    <property type="protein sequence ID" value="SFO54109.1"/>
    <property type="molecule type" value="Genomic_DNA"/>
</dbReference>
<proteinExistence type="predicted"/>
<evidence type="ECO:0000256" key="4">
    <source>
        <dbReference type="PROSITE-ProRule" id="PRU00433"/>
    </source>
</evidence>
<dbReference type="RefSeq" id="WP_091654775.1">
    <property type="nucleotide sequence ID" value="NZ_FOVW01000008.1"/>
</dbReference>
<dbReference type="GO" id="GO:0020037">
    <property type="term" value="F:heme binding"/>
    <property type="evidence" value="ECO:0007669"/>
    <property type="project" value="InterPro"/>
</dbReference>
<dbReference type="GO" id="GO:0045893">
    <property type="term" value="P:positive regulation of DNA-templated transcription"/>
    <property type="evidence" value="ECO:0007669"/>
    <property type="project" value="InterPro"/>
</dbReference>
<evidence type="ECO:0000313" key="8">
    <source>
        <dbReference type="EMBL" id="SFO54109.1"/>
    </source>
</evidence>
<dbReference type="Gene3D" id="1.10.760.10">
    <property type="entry name" value="Cytochrome c-like domain"/>
    <property type="match status" value="2"/>
</dbReference>
<evidence type="ECO:0000256" key="5">
    <source>
        <dbReference type="SAM" id="Phobius"/>
    </source>
</evidence>
<dbReference type="Proteomes" id="UP000199564">
    <property type="component" value="Unassembled WGS sequence"/>
</dbReference>
<feature type="domain" description="Cytochrome c" evidence="7">
    <location>
        <begin position="46"/>
        <end position="160"/>
    </location>
</feature>
<organism evidence="8 9">
    <name type="scientific">Algoriphagus ornithinivorans</name>
    <dbReference type="NCBI Taxonomy" id="226506"/>
    <lineage>
        <taxon>Bacteria</taxon>
        <taxon>Pseudomonadati</taxon>
        <taxon>Bacteroidota</taxon>
        <taxon>Cytophagia</taxon>
        <taxon>Cytophagales</taxon>
        <taxon>Cyclobacteriaceae</taxon>
        <taxon>Algoriphagus</taxon>
    </lineage>
</organism>
<dbReference type="PROSITE" id="PS51007">
    <property type="entry name" value="CYTC"/>
    <property type="match status" value="2"/>
</dbReference>
<evidence type="ECO:0000259" key="6">
    <source>
        <dbReference type="PROSITE" id="PS50252"/>
    </source>
</evidence>
<dbReference type="InterPro" id="IPR009056">
    <property type="entry name" value="Cyt_c-like_dom"/>
</dbReference>
<dbReference type="SUPFAM" id="SSF46626">
    <property type="entry name" value="Cytochrome c"/>
    <property type="match status" value="2"/>
</dbReference>